<evidence type="ECO:0000313" key="11">
    <source>
        <dbReference type="EMBL" id="SVA71198.1"/>
    </source>
</evidence>
<name>A0A381Y2F6_9ZZZZ</name>
<evidence type="ECO:0000256" key="9">
    <source>
        <dbReference type="ARBA" id="ARBA00023125"/>
    </source>
</evidence>
<dbReference type="Gene3D" id="1.10.10.10">
    <property type="entry name" value="Winged helix-like DNA-binding domain superfamily/Winged helix DNA-binding domain"/>
    <property type="match status" value="1"/>
</dbReference>
<dbReference type="GO" id="GO:1900376">
    <property type="term" value="P:regulation of secondary metabolite biosynthetic process"/>
    <property type="evidence" value="ECO:0007669"/>
    <property type="project" value="TreeGrafter"/>
</dbReference>
<organism evidence="11">
    <name type="scientific">marine metagenome</name>
    <dbReference type="NCBI Taxonomy" id="408172"/>
    <lineage>
        <taxon>unclassified sequences</taxon>
        <taxon>metagenomes</taxon>
        <taxon>ecological metagenomes</taxon>
    </lineage>
</organism>
<evidence type="ECO:0000256" key="1">
    <source>
        <dbReference type="ARBA" id="ARBA00004496"/>
    </source>
</evidence>
<dbReference type="GO" id="GO:0045892">
    <property type="term" value="P:negative regulation of DNA-templated transcription"/>
    <property type="evidence" value="ECO:0007669"/>
    <property type="project" value="TreeGrafter"/>
</dbReference>
<evidence type="ECO:0000256" key="5">
    <source>
        <dbReference type="ARBA" id="ARBA00022491"/>
    </source>
</evidence>
<dbReference type="GO" id="GO:0003700">
    <property type="term" value="F:DNA-binding transcription factor activity"/>
    <property type="evidence" value="ECO:0007669"/>
    <property type="project" value="InterPro"/>
</dbReference>
<dbReference type="InterPro" id="IPR002481">
    <property type="entry name" value="FUR"/>
</dbReference>
<protein>
    <recommendedName>
        <fullName evidence="12">Transcriptional repressor</fullName>
    </recommendedName>
</protein>
<keyword evidence="10" id="KW-0804">Transcription</keyword>
<keyword evidence="4" id="KW-0963">Cytoplasm</keyword>
<dbReference type="SUPFAM" id="SSF46785">
    <property type="entry name" value="Winged helix' DNA-binding domain"/>
    <property type="match status" value="1"/>
</dbReference>
<keyword evidence="9" id="KW-0238">DNA-binding</keyword>
<dbReference type="InterPro" id="IPR036390">
    <property type="entry name" value="WH_DNA-bd_sf"/>
</dbReference>
<dbReference type="GO" id="GO:0000976">
    <property type="term" value="F:transcription cis-regulatory region binding"/>
    <property type="evidence" value="ECO:0007669"/>
    <property type="project" value="TreeGrafter"/>
</dbReference>
<dbReference type="CDD" id="cd07153">
    <property type="entry name" value="Fur_like"/>
    <property type="match status" value="1"/>
</dbReference>
<evidence type="ECO:0008006" key="12">
    <source>
        <dbReference type="Google" id="ProtNLM"/>
    </source>
</evidence>
<dbReference type="EMBL" id="UINC01017240">
    <property type="protein sequence ID" value="SVA71198.1"/>
    <property type="molecule type" value="Genomic_DNA"/>
</dbReference>
<evidence type="ECO:0000256" key="2">
    <source>
        <dbReference type="ARBA" id="ARBA00007957"/>
    </source>
</evidence>
<dbReference type="InterPro" id="IPR036388">
    <property type="entry name" value="WH-like_DNA-bd_sf"/>
</dbReference>
<evidence type="ECO:0000256" key="8">
    <source>
        <dbReference type="ARBA" id="ARBA00023015"/>
    </source>
</evidence>
<keyword evidence="6" id="KW-0479">Metal-binding</keyword>
<dbReference type="Pfam" id="PF01475">
    <property type="entry name" value="FUR"/>
    <property type="match status" value="1"/>
</dbReference>
<dbReference type="GO" id="GO:0005829">
    <property type="term" value="C:cytosol"/>
    <property type="evidence" value="ECO:0007669"/>
    <property type="project" value="TreeGrafter"/>
</dbReference>
<dbReference type="InterPro" id="IPR043135">
    <property type="entry name" value="Fur_C"/>
</dbReference>
<keyword evidence="5" id="KW-0678">Repressor</keyword>
<comment type="subunit">
    <text evidence="3">Homodimer.</text>
</comment>
<evidence type="ECO:0000256" key="6">
    <source>
        <dbReference type="ARBA" id="ARBA00022723"/>
    </source>
</evidence>
<dbReference type="PANTHER" id="PTHR33202">
    <property type="entry name" value="ZINC UPTAKE REGULATION PROTEIN"/>
    <property type="match status" value="1"/>
</dbReference>
<sequence>MDFLEKKNLRITDQRRVIIDTVFSTEEHFTAEQLLEWAREKDCSVSRATVYRTLPLLTESHLVHEMDFGKPYKFYDPNYSDHPNHNHLICEDCEKIVEFDSDQIESIENEIGQKLGFTVKSQKLQLSATCDVLKKSGACDNKACN</sequence>
<dbReference type="PANTHER" id="PTHR33202:SF2">
    <property type="entry name" value="FERRIC UPTAKE REGULATION PROTEIN"/>
    <property type="match status" value="1"/>
</dbReference>
<gene>
    <name evidence="11" type="ORF">METZ01_LOCUS124052</name>
</gene>
<proteinExistence type="inferred from homology"/>
<dbReference type="GO" id="GO:0008270">
    <property type="term" value="F:zinc ion binding"/>
    <property type="evidence" value="ECO:0007669"/>
    <property type="project" value="TreeGrafter"/>
</dbReference>
<keyword evidence="7" id="KW-0862">Zinc</keyword>
<comment type="similarity">
    <text evidence="2">Belongs to the Fur family.</text>
</comment>
<evidence type="ECO:0000256" key="4">
    <source>
        <dbReference type="ARBA" id="ARBA00022490"/>
    </source>
</evidence>
<evidence type="ECO:0000256" key="10">
    <source>
        <dbReference type="ARBA" id="ARBA00023163"/>
    </source>
</evidence>
<reference evidence="11" key="1">
    <citation type="submission" date="2018-05" db="EMBL/GenBank/DDBJ databases">
        <authorList>
            <person name="Lanie J.A."/>
            <person name="Ng W.-L."/>
            <person name="Kazmierczak K.M."/>
            <person name="Andrzejewski T.M."/>
            <person name="Davidsen T.M."/>
            <person name="Wayne K.J."/>
            <person name="Tettelin H."/>
            <person name="Glass J.I."/>
            <person name="Rusch D."/>
            <person name="Podicherti R."/>
            <person name="Tsui H.-C.T."/>
            <person name="Winkler M.E."/>
        </authorList>
    </citation>
    <scope>NUCLEOTIDE SEQUENCE</scope>
</reference>
<evidence type="ECO:0000256" key="3">
    <source>
        <dbReference type="ARBA" id="ARBA00011738"/>
    </source>
</evidence>
<dbReference type="AlphaFoldDB" id="A0A381Y2F6"/>
<evidence type="ECO:0000256" key="7">
    <source>
        <dbReference type="ARBA" id="ARBA00022833"/>
    </source>
</evidence>
<accession>A0A381Y2F6</accession>
<comment type="subcellular location">
    <subcellularLocation>
        <location evidence="1">Cytoplasm</location>
    </subcellularLocation>
</comment>
<keyword evidence="8" id="KW-0805">Transcription regulation</keyword>
<dbReference type="Gene3D" id="3.30.1490.190">
    <property type="match status" value="1"/>
</dbReference>